<dbReference type="EMBL" id="MRTF01000004">
    <property type="protein sequence ID" value="OME93085.1"/>
    <property type="molecule type" value="Genomic_DNA"/>
</dbReference>
<name>A0A1R1B2R4_PAELA</name>
<organism evidence="1 2">
    <name type="scientific">Paenibacillus lautus</name>
    <name type="common">Bacillus lautus</name>
    <dbReference type="NCBI Taxonomy" id="1401"/>
    <lineage>
        <taxon>Bacteria</taxon>
        <taxon>Bacillati</taxon>
        <taxon>Bacillota</taxon>
        <taxon>Bacilli</taxon>
        <taxon>Bacillales</taxon>
        <taxon>Paenibacillaceae</taxon>
        <taxon>Paenibacillus</taxon>
    </lineage>
</organism>
<evidence type="ECO:0000313" key="2">
    <source>
        <dbReference type="Proteomes" id="UP000187074"/>
    </source>
</evidence>
<dbReference type="Proteomes" id="UP000187074">
    <property type="component" value="Unassembled WGS sequence"/>
</dbReference>
<protein>
    <submittedName>
        <fullName evidence="1">Uncharacterized protein</fullName>
    </submittedName>
</protein>
<evidence type="ECO:0000313" key="1">
    <source>
        <dbReference type="EMBL" id="OME93085.1"/>
    </source>
</evidence>
<sequence length="67" mass="7585">MEQQNAPLQLYTKKRPLVLVHTAIPYKFKIRSMKCEKQTLDFVGPIASLENNKQNGSLSNPETAVLI</sequence>
<dbReference type="AlphaFoldDB" id="A0A1R1B2R4"/>
<reference evidence="1 2" key="1">
    <citation type="submission" date="2016-11" db="EMBL/GenBank/DDBJ databases">
        <title>Paenibacillus species isolates.</title>
        <authorList>
            <person name="Beno S.M."/>
        </authorList>
    </citation>
    <scope>NUCLEOTIDE SEQUENCE [LARGE SCALE GENOMIC DNA]</scope>
    <source>
        <strain evidence="1 2">FSL F4-0100</strain>
    </source>
</reference>
<accession>A0A1R1B2R4</accession>
<dbReference type="RefSeq" id="WP_076323109.1">
    <property type="nucleotide sequence ID" value="NZ_JBCNGN010000001.1"/>
</dbReference>
<gene>
    <name evidence="1" type="ORF">BK123_14625</name>
</gene>
<comment type="caution">
    <text evidence="1">The sequence shown here is derived from an EMBL/GenBank/DDBJ whole genome shotgun (WGS) entry which is preliminary data.</text>
</comment>
<proteinExistence type="predicted"/>